<evidence type="ECO:0000256" key="1">
    <source>
        <dbReference type="ARBA" id="ARBA00022884"/>
    </source>
</evidence>
<evidence type="ECO:0000313" key="5">
    <source>
        <dbReference type="EMBL" id="KAF5323481.1"/>
    </source>
</evidence>
<feature type="compositionally biased region" description="Low complexity" evidence="3">
    <location>
        <begin position="650"/>
        <end position="662"/>
    </location>
</feature>
<feature type="region of interest" description="Disordered" evidence="3">
    <location>
        <begin position="777"/>
        <end position="861"/>
    </location>
</feature>
<dbReference type="PROSITE" id="PS50102">
    <property type="entry name" value="RRM"/>
    <property type="match status" value="2"/>
</dbReference>
<dbReference type="Pfam" id="PF00076">
    <property type="entry name" value="RRM_1"/>
    <property type="match status" value="1"/>
</dbReference>
<dbReference type="SUPFAM" id="SSF54928">
    <property type="entry name" value="RNA-binding domain, RBD"/>
    <property type="match status" value="2"/>
</dbReference>
<evidence type="ECO:0000256" key="2">
    <source>
        <dbReference type="PROSITE-ProRule" id="PRU00176"/>
    </source>
</evidence>
<dbReference type="InterPro" id="IPR012677">
    <property type="entry name" value="Nucleotide-bd_a/b_plait_sf"/>
</dbReference>
<gene>
    <name evidence="5" type="ORF">D9611_005696</name>
</gene>
<evidence type="ECO:0000313" key="6">
    <source>
        <dbReference type="Proteomes" id="UP000541558"/>
    </source>
</evidence>
<dbReference type="SMART" id="SM00360">
    <property type="entry name" value="RRM"/>
    <property type="match status" value="2"/>
</dbReference>
<evidence type="ECO:0000259" key="4">
    <source>
        <dbReference type="PROSITE" id="PS50102"/>
    </source>
</evidence>
<feature type="compositionally biased region" description="Polar residues" evidence="3">
    <location>
        <begin position="352"/>
        <end position="370"/>
    </location>
</feature>
<reference evidence="5 6" key="1">
    <citation type="journal article" date="2020" name="ISME J.">
        <title>Uncovering the hidden diversity of litter-decomposition mechanisms in mushroom-forming fungi.</title>
        <authorList>
            <person name="Floudas D."/>
            <person name="Bentzer J."/>
            <person name="Ahren D."/>
            <person name="Johansson T."/>
            <person name="Persson P."/>
            <person name="Tunlid A."/>
        </authorList>
    </citation>
    <scope>NUCLEOTIDE SEQUENCE [LARGE SCALE GENOMIC DNA]</scope>
    <source>
        <strain evidence="5 6">CBS 175.51</strain>
    </source>
</reference>
<proteinExistence type="predicted"/>
<feature type="domain" description="RRM" evidence="4">
    <location>
        <begin position="52"/>
        <end position="134"/>
    </location>
</feature>
<feature type="region of interest" description="Disordered" evidence="3">
    <location>
        <begin position="894"/>
        <end position="975"/>
    </location>
</feature>
<keyword evidence="6" id="KW-1185">Reference proteome</keyword>
<feature type="region of interest" description="Disordered" evidence="3">
    <location>
        <begin position="241"/>
        <end position="265"/>
    </location>
</feature>
<feature type="region of interest" description="Disordered" evidence="3">
    <location>
        <begin position="609"/>
        <end position="690"/>
    </location>
</feature>
<organism evidence="5 6">
    <name type="scientific">Ephemerocybe angulata</name>
    <dbReference type="NCBI Taxonomy" id="980116"/>
    <lineage>
        <taxon>Eukaryota</taxon>
        <taxon>Fungi</taxon>
        <taxon>Dikarya</taxon>
        <taxon>Basidiomycota</taxon>
        <taxon>Agaricomycotina</taxon>
        <taxon>Agaricomycetes</taxon>
        <taxon>Agaricomycetidae</taxon>
        <taxon>Agaricales</taxon>
        <taxon>Agaricineae</taxon>
        <taxon>Psathyrellaceae</taxon>
        <taxon>Ephemerocybe</taxon>
    </lineage>
</organism>
<name>A0A8H5BHY0_9AGAR</name>
<dbReference type="Proteomes" id="UP000541558">
    <property type="component" value="Unassembled WGS sequence"/>
</dbReference>
<accession>A0A8H5BHY0</accession>
<dbReference type="AlphaFoldDB" id="A0A8H5BHY0"/>
<feature type="compositionally biased region" description="Low complexity" evidence="3">
    <location>
        <begin position="27"/>
        <end position="41"/>
    </location>
</feature>
<sequence>MEANSFVPGQSWGPPPNSHGPTSADVPPSQDAISPASPSPSEKAEDKPSHDASIFVGSLPCNIDQVELTKQLTEHLSEYAEVKSIKVVRDSKGGICAFVQCENAEAASNLIQILHAEKPKPFMGRILRFEPARAFRTLLISYRAPTYAMNEPALGRVNTMQSVHTMDLPTTMRIWKAKGARFHNIAYNVDAIEADNHGKSDGDSSSDAHNLLLQPLAFDEETIKTMACYFGRIEKISAFQPNVTRPDEGPFDEGSTPYPPPHDAPRSLSMDTGCWEVKWDFRDDCVSALMALRRVPHLTVTWAHQPSYSGWECRYTNYSHFPQATQPTYMLNPPFPSSSSFPVPASFYPSSETNSPANLHPSTPRNGNDSSSHEEFTKNGTTHSSQPMIDHRARIQPEHPSGWNIWRPSAVAGPTFVSLSPYSTPQTYQAISHPETPSTPRTPSSVYPLTPTSCTEEDRPYAQPHPDPSLTHGDSQGSIDPMSLFVGGLEVLGPSAWDEERVRQHFGKYGGLQHVKFVKPFNAITGFAFLKFDNVDGPARAVLEEHNRVCGNHVLRVRLRDCNPPRNTWKQGRGRGSRLFHHNGPAYRKFHFVDRFEFKPHLQNLNVTAVEGRSANPPTATDERPLSRVSDSCPSTDGQTLHDDSPSPSPSGSERSQDSSSSLEVTPPEPPQRYREWYDDLEPTSGSSPNALPVSPSMAVFPPPYPYVFHNVPFYGQHPWVQPYMHHQAAYPMPFYNPYPIYPPVMHAANHAAPPTADQRAPVPTWAPQSMVYPPPYYGVPGASRSATEDNRSTPPPPHTHATSDVDATYQPSGLTQSPSPAQATSTKAISPSESNQSSRTHTVFLPPNGALGGHPHPYLQPQAPPPWNGGIPPMAAAPPHAHVPMHPPPWLPNAGPHRFPDNAHQMPRDPSNRKRQNFKRDGQQGFHGGNRNQQFRAQNNRINVNQGPALPLPQLQGQPANSPSAKGIQPPVWI</sequence>
<feature type="compositionally biased region" description="Low complexity" evidence="3">
    <location>
        <begin position="436"/>
        <end position="445"/>
    </location>
</feature>
<protein>
    <recommendedName>
        <fullName evidence="4">RRM domain-containing protein</fullName>
    </recommendedName>
</protein>
<dbReference type="InterPro" id="IPR000504">
    <property type="entry name" value="RRM_dom"/>
</dbReference>
<feature type="compositionally biased region" description="Polar residues" evidence="3">
    <location>
        <begin position="810"/>
        <end position="842"/>
    </location>
</feature>
<feature type="domain" description="RRM" evidence="4">
    <location>
        <begin position="482"/>
        <end position="562"/>
    </location>
</feature>
<feature type="region of interest" description="Disordered" evidence="3">
    <location>
        <begin position="346"/>
        <end position="388"/>
    </location>
</feature>
<evidence type="ECO:0000256" key="3">
    <source>
        <dbReference type="SAM" id="MobiDB-lite"/>
    </source>
</evidence>
<dbReference type="InterPro" id="IPR035979">
    <property type="entry name" value="RBD_domain_sf"/>
</dbReference>
<feature type="compositionally biased region" description="Basic and acidic residues" evidence="3">
    <location>
        <begin position="899"/>
        <end position="923"/>
    </location>
</feature>
<feature type="region of interest" description="Disordered" evidence="3">
    <location>
        <begin position="427"/>
        <end position="478"/>
    </location>
</feature>
<comment type="caution">
    <text evidence="5">The sequence shown here is derived from an EMBL/GenBank/DDBJ whole genome shotgun (WGS) entry which is preliminary data.</text>
</comment>
<feature type="compositionally biased region" description="Polar residues" evidence="3">
    <location>
        <begin position="378"/>
        <end position="387"/>
    </location>
</feature>
<dbReference type="PANTHER" id="PTHR10352">
    <property type="entry name" value="EUKARYOTIC TRANSLATION INITIATION FACTOR 3 SUBUNIT G"/>
    <property type="match status" value="1"/>
</dbReference>
<dbReference type="EMBL" id="JAACJK010000166">
    <property type="protein sequence ID" value="KAF5323481.1"/>
    <property type="molecule type" value="Genomic_DNA"/>
</dbReference>
<dbReference type="Gene3D" id="3.30.70.330">
    <property type="match status" value="2"/>
</dbReference>
<keyword evidence="1 2" id="KW-0694">RNA-binding</keyword>
<dbReference type="GO" id="GO:0003723">
    <property type="term" value="F:RNA binding"/>
    <property type="evidence" value="ECO:0007669"/>
    <property type="project" value="UniProtKB-UniRule"/>
</dbReference>
<feature type="compositionally biased region" description="Polar residues" evidence="3">
    <location>
        <begin position="629"/>
        <end position="639"/>
    </location>
</feature>
<dbReference type="OrthoDB" id="410044at2759"/>
<feature type="region of interest" description="Disordered" evidence="3">
    <location>
        <begin position="1"/>
        <end position="51"/>
    </location>
</feature>
<feature type="compositionally biased region" description="Low complexity" evidence="3">
    <location>
        <begin position="931"/>
        <end position="961"/>
    </location>
</feature>